<dbReference type="GO" id="GO:0004252">
    <property type="term" value="F:serine-type endopeptidase activity"/>
    <property type="evidence" value="ECO:0007669"/>
    <property type="project" value="InterPro"/>
</dbReference>
<evidence type="ECO:0000256" key="1">
    <source>
        <dbReference type="ARBA" id="ARBA00004141"/>
    </source>
</evidence>
<dbReference type="Proteomes" id="UP000241890">
    <property type="component" value="Unassembled WGS sequence"/>
</dbReference>
<gene>
    <name evidence="8" type="ORF">FCC1311_060942</name>
</gene>
<dbReference type="Gene3D" id="1.10.8.10">
    <property type="entry name" value="DNA helicase RuvA subunit, C-terminal domain"/>
    <property type="match status" value="1"/>
</dbReference>
<dbReference type="PANTHER" id="PTHR43066">
    <property type="entry name" value="RHOMBOID-RELATED PROTEIN"/>
    <property type="match status" value="1"/>
</dbReference>
<evidence type="ECO:0000313" key="9">
    <source>
        <dbReference type="Proteomes" id="UP000241890"/>
    </source>
</evidence>
<evidence type="ECO:0000256" key="4">
    <source>
        <dbReference type="ARBA" id="ARBA00023136"/>
    </source>
</evidence>
<dbReference type="SUPFAM" id="SSF144091">
    <property type="entry name" value="Rhomboid-like"/>
    <property type="match status" value="1"/>
</dbReference>
<dbReference type="PROSITE" id="PS50030">
    <property type="entry name" value="UBA"/>
    <property type="match status" value="1"/>
</dbReference>
<comment type="caution">
    <text evidence="8">The sequence shown here is derived from an EMBL/GenBank/DDBJ whole genome shotgun (WGS) entry which is preliminary data.</text>
</comment>
<feature type="transmembrane region" description="Helical" evidence="6">
    <location>
        <begin position="17"/>
        <end position="34"/>
    </location>
</feature>
<feature type="domain" description="UBA" evidence="7">
    <location>
        <begin position="299"/>
        <end position="338"/>
    </location>
</feature>
<evidence type="ECO:0000313" key="8">
    <source>
        <dbReference type="EMBL" id="GBG29874.1"/>
    </source>
</evidence>
<dbReference type="Pfam" id="PF01694">
    <property type="entry name" value="Rhomboid"/>
    <property type="match status" value="1"/>
</dbReference>
<sequence length="338" mass="36898">MASSGWFDFYQAPASKAIFFAVGLGSIANVYTLPAPWTGYDVTAFSGVQLHRVLAGQFVFGGIGELVLGLGLIYQFRMFERRMGTARFLSFTTMSTLLSITFQMAVLIMNPGFDDRELNQVAIGPYSYIFALFVHYFVYVPKLQKYRLLGAEFSEKSFMYLWGSQLLLAQGNQSAIAACCGMIGGLLCLSDKLPFNKFSWPDPLVRFSKDYLAPLFASRSPAEIAAARARREEETYARMGMDPATIAQQQQQHRGTNAQGYQMDQLLPGPGFLGGAGGGGFGGGFGGPAPPQPQANVAPPSEEDVARLTEMGFDRDSAVEALRRCNNNVARATESLLM</sequence>
<accession>A0A2R5GPR6</accession>
<keyword evidence="9" id="KW-1185">Reference proteome</keyword>
<keyword evidence="2 6" id="KW-0812">Transmembrane</keyword>
<keyword evidence="4 6" id="KW-0472">Membrane</keyword>
<dbReference type="InterPro" id="IPR022764">
    <property type="entry name" value="Peptidase_S54_rhomboid_dom"/>
</dbReference>
<comment type="subcellular location">
    <subcellularLocation>
        <location evidence="1">Membrane</location>
        <topology evidence="1">Multi-pass membrane protein</topology>
    </subcellularLocation>
</comment>
<dbReference type="InterPro" id="IPR009060">
    <property type="entry name" value="UBA-like_sf"/>
</dbReference>
<dbReference type="Gene3D" id="1.20.1540.10">
    <property type="entry name" value="Rhomboid-like"/>
    <property type="match status" value="1"/>
</dbReference>
<feature type="transmembrane region" description="Helical" evidence="6">
    <location>
        <begin position="88"/>
        <end position="109"/>
    </location>
</feature>
<protein>
    <submittedName>
        <fullName evidence="8">Ubiquitin-associated domain-containing protein 2</fullName>
    </submittedName>
</protein>
<evidence type="ECO:0000256" key="3">
    <source>
        <dbReference type="ARBA" id="ARBA00022989"/>
    </source>
</evidence>
<dbReference type="AlphaFoldDB" id="A0A2R5GPR6"/>
<evidence type="ECO:0000256" key="2">
    <source>
        <dbReference type="ARBA" id="ARBA00022692"/>
    </source>
</evidence>
<dbReference type="SMART" id="SM00165">
    <property type="entry name" value="UBA"/>
    <property type="match status" value="1"/>
</dbReference>
<feature type="transmembrane region" description="Helical" evidence="6">
    <location>
        <begin position="121"/>
        <end position="139"/>
    </location>
</feature>
<dbReference type="InterPro" id="IPR035952">
    <property type="entry name" value="Rhomboid-like_sf"/>
</dbReference>
<feature type="transmembrane region" description="Helical" evidence="6">
    <location>
        <begin position="54"/>
        <end position="76"/>
    </location>
</feature>
<dbReference type="Pfam" id="PF00627">
    <property type="entry name" value="UBA"/>
    <property type="match status" value="1"/>
</dbReference>
<dbReference type="EMBL" id="BEYU01000067">
    <property type="protein sequence ID" value="GBG29874.1"/>
    <property type="molecule type" value="Genomic_DNA"/>
</dbReference>
<dbReference type="SUPFAM" id="SSF46934">
    <property type="entry name" value="UBA-like"/>
    <property type="match status" value="1"/>
</dbReference>
<reference evidence="8 9" key="1">
    <citation type="submission" date="2017-12" db="EMBL/GenBank/DDBJ databases">
        <title>Sequencing, de novo assembly and annotation of complete genome of a new Thraustochytrid species, strain FCC1311.</title>
        <authorList>
            <person name="Sedici K."/>
            <person name="Godart F."/>
            <person name="Aiese Cigliano R."/>
            <person name="Sanseverino W."/>
            <person name="Barakat M."/>
            <person name="Ortet P."/>
            <person name="Marechal E."/>
            <person name="Cagnac O."/>
            <person name="Amato A."/>
        </authorList>
    </citation>
    <scope>NUCLEOTIDE SEQUENCE [LARGE SCALE GENOMIC DNA]</scope>
</reference>
<keyword evidence="3 6" id="KW-1133">Transmembrane helix</keyword>
<evidence type="ECO:0000259" key="7">
    <source>
        <dbReference type="PROSITE" id="PS50030"/>
    </source>
</evidence>
<name>A0A2R5GPR6_9STRA</name>
<dbReference type="InterPro" id="IPR015940">
    <property type="entry name" value="UBA"/>
</dbReference>
<organism evidence="8 9">
    <name type="scientific">Hondaea fermentalgiana</name>
    <dbReference type="NCBI Taxonomy" id="2315210"/>
    <lineage>
        <taxon>Eukaryota</taxon>
        <taxon>Sar</taxon>
        <taxon>Stramenopiles</taxon>
        <taxon>Bigyra</taxon>
        <taxon>Labyrinthulomycetes</taxon>
        <taxon>Thraustochytrida</taxon>
        <taxon>Thraustochytriidae</taxon>
        <taxon>Hondaea</taxon>
    </lineage>
</organism>
<evidence type="ECO:0000256" key="6">
    <source>
        <dbReference type="SAM" id="Phobius"/>
    </source>
</evidence>
<proteinExistence type="predicted"/>
<dbReference type="PANTHER" id="PTHR43066:SF21">
    <property type="entry name" value="UBIQUITIN-ASSOCIATED DOMAIN-CONTAINING PROTEIN 2"/>
    <property type="match status" value="1"/>
</dbReference>
<dbReference type="OrthoDB" id="272778at2759"/>
<feature type="region of interest" description="Disordered" evidence="5">
    <location>
        <begin position="281"/>
        <end position="302"/>
    </location>
</feature>
<evidence type="ECO:0000256" key="5">
    <source>
        <dbReference type="SAM" id="MobiDB-lite"/>
    </source>
</evidence>
<dbReference type="GO" id="GO:0016020">
    <property type="term" value="C:membrane"/>
    <property type="evidence" value="ECO:0007669"/>
    <property type="project" value="UniProtKB-SubCell"/>
</dbReference>
<dbReference type="InParanoid" id="A0A2R5GPR6"/>